<protein>
    <recommendedName>
        <fullName evidence="6">ARID domain-containing protein</fullName>
    </recommendedName>
</protein>
<feature type="domain" description="ARID" evidence="6">
    <location>
        <begin position="15"/>
        <end position="107"/>
    </location>
</feature>
<dbReference type="SMART" id="SM00501">
    <property type="entry name" value="BRIGHT"/>
    <property type="match status" value="1"/>
</dbReference>
<dbReference type="InterPro" id="IPR003150">
    <property type="entry name" value="DNA-bd_RFX"/>
</dbReference>
<feature type="region of interest" description="Disordered" evidence="5">
    <location>
        <begin position="641"/>
        <end position="668"/>
    </location>
</feature>
<keyword evidence="4" id="KW-0539">Nucleus</keyword>
<organism evidence="7 8">
    <name type="scientific">Ramazzottius varieornatus</name>
    <name type="common">Water bear</name>
    <name type="synonym">Tardigrade</name>
    <dbReference type="NCBI Taxonomy" id="947166"/>
    <lineage>
        <taxon>Eukaryota</taxon>
        <taxon>Metazoa</taxon>
        <taxon>Ecdysozoa</taxon>
        <taxon>Tardigrada</taxon>
        <taxon>Eutardigrada</taxon>
        <taxon>Parachela</taxon>
        <taxon>Hypsibioidea</taxon>
        <taxon>Ramazzottiidae</taxon>
        <taxon>Ramazzottius</taxon>
    </lineage>
</organism>
<dbReference type="InterPro" id="IPR001606">
    <property type="entry name" value="ARID_dom"/>
</dbReference>
<feature type="region of interest" description="Disordered" evidence="5">
    <location>
        <begin position="681"/>
        <end position="742"/>
    </location>
</feature>
<dbReference type="Proteomes" id="UP000186922">
    <property type="component" value="Unassembled WGS sequence"/>
</dbReference>
<keyword evidence="3" id="KW-0804">Transcription</keyword>
<evidence type="ECO:0000256" key="5">
    <source>
        <dbReference type="SAM" id="MobiDB-lite"/>
    </source>
</evidence>
<dbReference type="PROSITE" id="PS51011">
    <property type="entry name" value="ARID"/>
    <property type="match status" value="1"/>
</dbReference>
<dbReference type="STRING" id="947166.A0A1D1V7L9"/>
<dbReference type="GO" id="GO:0006325">
    <property type="term" value="P:chromatin organization"/>
    <property type="evidence" value="ECO:0007669"/>
    <property type="project" value="UniProtKB-KW"/>
</dbReference>
<feature type="compositionally biased region" description="Polar residues" evidence="5">
    <location>
        <begin position="831"/>
        <end position="845"/>
    </location>
</feature>
<dbReference type="InterPro" id="IPR052406">
    <property type="entry name" value="Chromatin_Remodeling_Comp"/>
</dbReference>
<keyword evidence="1" id="KW-0156">Chromatin regulator</keyword>
<feature type="compositionally biased region" description="Basic and acidic residues" evidence="5">
    <location>
        <begin position="649"/>
        <end position="664"/>
    </location>
</feature>
<dbReference type="InterPro" id="IPR036388">
    <property type="entry name" value="WH-like_DNA-bd_sf"/>
</dbReference>
<evidence type="ECO:0000313" key="7">
    <source>
        <dbReference type="EMBL" id="GAU97644.1"/>
    </source>
</evidence>
<dbReference type="GO" id="GO:0006355">
    <property type="term" value="P:regulation of DNA-templated transcription"/>
    <property type="evidence" value="ECO:0007669"/>
    <property type="project" value="InterPro"/>
</dbReference>
<evidence type="ECO:0000256" key="3">
    <source>
        <dbReference type="ARBA" id="ARBA00023163"/>
    </source>
</evidence>
<keyword evidence="2" id="KW-0805">Transcription regulation</keyword>
<feature type="region of interest" description="Disordered" evidence="5">
    <location>
        <begin position="597"/>
        <end position="629"/>
    </location>
</feature>
<dbReference type="GO" id="GO:0003677">
    <property type="term" value="F:DNA binding"/>
    <property type="evidence" value="ECO:0007669"/>
    <property type="project" value="InterPro"/>
</dbReference>
<gene>
    <name evidence="7" type="primary">RvY_08906-1</name>
    <name evidence="7" type="synonym">RvY_08906.1</name>
    <name evidence="7" type="ORF">RvY_08906</name>
</gene>
<feature type="region of interest" description="Disordered" evidence="5">
    <location>
        <begin position="762"/>
        <end position="878"/>
    </location>
</feature>
<comment type="caution">
    <text evidence="7">The sequence shown here is derived from an EMBL/GenBank/DDBJ whole genome shotgun (WGS) entry which is preliminary data.</text>
</comment>
<feature type="compositionally biased region" description="Basic residues" evidence="5">
    <location>
        <begin position="802"/>
        <end position="815"/>
    </location>
</feature>
<dbReference type="PANTHER" id="PTHR22970">
    <property type="entry name" value="AT-RICH INTERACTIVE DOMAIN-CONTAINING PROTEIN 2"/>
    <property type="match status" value="1"/>
</dbReference>
<feature type="compositionally biased region" description="Low complexity" evidence="5">
    <location>
        <begin position="693"/>
        <end position="706"/>
    </location>
</feature>
<evidence type="ECO:0000259" key="6">
    <source>
        <dbReference type="PROSITE" id="PS51011"/>
    </source>
</evidence>
<name>A0A1D1V7L9_RAMVA</name>
<keyword evidence="8" id="KW-1185">Reference proteome</keyword>
<dbReference type="CDD" id="cd16100">
    <property type="entry name" value="ARID"/>
    <property type="match status" value="1"/>
</dbReference>
<proteinExistence type="predicted"/>
<evidence type="ECO:0000256" key="2">
    <source>
        <dbReference type="ARBA" id="ARBA00023015"/>
    </source>
</evidence>
<feature type="compositionally biased region" description="Polar residues" evidence="5">
    <location>
        <begin position="726"/>
        <end position="742"/>
    </location>
</feature>
<dbReference type="PANTHER" id="PTHR22970:SF14">
    <property type="entry name" value="AT-RICH INTERACTIVE DOMAIN-CONTAINING PROTEIN 2"/>
    <property type="match status" value="1"/>
</dbReference>
<dbReference type="SUPFAM" id="SSF48371">
    <property type="entry name" value="ARM repeat"/>
    <property type="match status" value="1"/>
</dbReference>
<dbReference type="SUPFAM" id="SSF46774">
    <property type="entry name" value="ARID-like"/>
    <property type="match status" value="1"/>
</dbReference>
<evidence type="ECO:0000256" key="4">
    <source>
        <dbReference type="ARBA" id="ARBA00023242"/>
    </source>
</evidence>
<dbReference type="OrthoDB" id="338531at2759"/>
<dbReference type="Pfam" id="PF02257">
    <property type="entry name" value="RFX_DNA_binding"/>
    <property type="match status" value="1"/>
</dbReference>
<dbReference type="Pfam" id="PF01388">
    <property type="entry name" value="ARID"/>
    <property type="match status" value="1"/>
</dbReference>
<dbReference type="AlphaFoldDB" id="A0A1D1V7L9"/>
<dbReference type="InterPro" id="IPR016024">
    <property type="entry name" value="ARM-type_fold"/>
</dbReference>
<feature type="compositionally biased region" description="Low complexity" evidence="5">
    <location>
        <begin position="860"/>
        <end position="870"/>
    </location>
</feature>
<evidence type="ECO:0000256" key="1">
    <source>
        <dbReference type="ARBA" id="ARBA00022853"/>
    </source>
</evidence>
<dbReference type="EMBL" id="BDGG01000004">
    <property type="protein sequence ID" value="GAU97644.1"/>
    <property type="molecule type" value="Genomic_DNA"/>
</dbReference>
<accession>A0A1D1V7L9</accession>
<sequence>MLRVPSTSTFPVATIDNTQQFYEDLQRFFASSGQKVSGAPLLNGKPVQLFQLYNTVVNRGGWQKICQQNAWDEVAEALGLPERSANGSHAVKIIYYQYLLRYECAKFNRAPVDDVMDEDDVIRRFSLTGTTISRIPEYLRASCGLPPSNSDDYLEKLRLSLISGLPNEVDFAVNALLIRSADSSSPLIINDCHASLLDSVSGAVGVFGKRSRQLISIYNTYIEETEKDFIRFWMETTEDMDLCSLLYAEDSIDQPLTCGVHGTELFARMFSFECNEMRVGQVATILHNLSMEKPNRTIITQSETCLKIILLCANSRCGSIYQLGISIITHLISEMKSRFSSFDWLHPAVLRIVRSCLEGADRQRLLTGLSLVTRMCDMDKSAEFLDECLESQHYLMFSQNLCVPDPDIVIATLELLYKITRLGERHSTTVAETSENIEVLIRLMSCSAEQIQAGFNEPLVPVECHETAPLRPTSPSKTVEVLQHSVPVPMGSTVSNQEAEKTMEWFRQVYEEDEAFAMPISEVYKDYVEFCNGTKKFSPLLPSFTHCYQLAFPKARTASLALAGKQELCLSGIKRRTLPGSQLSSATSFSTFQPQSSVPSASIADGSSLPVNHADPSTPKRQKKPSDSSLIRSLLATKINRKQSSSYTDEWKPSENHDRIDVSKPDSSLLSLSDGLFSDMESNDSSFVSPMGKSPRSRSTSSASDSPKAKRKPTVRKKKIDGVIPNGNSTPTNGLVNGLNGDSQSSTDLSVAVPYVLSEAIKPAKKPRGRPRINGTPNGIPPALQNGFPEGSAAHSPARSASTKKPRRSSRKPKPKKTEEMGVPNGLVLLNGQTTTETSPESILNSEGPKKPKRRKKSVEASSSADTSTESVEDHTGTVSAVQTAVMSGEESDFVCEWEGCSRSFGKTASAVFRHNFVDHVFSSPESICRWAGCNPMKRHALSLITHLQEHHCSPAELLRQAVRRQEVRRTGQSSIPQTIVNATPPTYSEHAALHSIQARYASAVAADFASEPESPSTRTIRLTAALILRNIAHYSHVGRIKLYKFEPVLTLVAMQGSEASRVIGECLFYLASHKTSA</sequence>
<dbReference type="InterPro" id="IPR036431">
    <property type="entry name" value="ARID_dom_sf"/>
</dbReference>
<dbReference type="SMART" id="SM01014">
    <property type="entry name" value="ARID"/>
    <property type="match status" value="1"/>
</dbReference>
<dbReference type="Gene3D" id="1.10.10.10">
    <property type="entry name" value="Winged helix-like DNA-binding domain superfamily/Winged helix DNA-binding domain"/>
    <property type="match status" value="1"/>
</dbReference>
<dbReference type="Gene3D" id="1.10.150.60">
    <property type="entry name" value="ARID DNA-binding domain"/>
    <property type="match status" value="1"/>
</dbReference>
<evidence type="ECO:0000313" key="8">
    <source>
        <dbReference type="Proteomes" id="UP000186922"/>
    </source>
</evidence>
<feature type="compositionally biased region" description="Basic residues" evidence="5">
    <location>
        <begin position="709"/>
        <end position="719"/>
    </location>
</feature>
<reference evidence="7 8" key="1">
    <citation type="journal article" date="2016" name="Nat. Commun.">
        <title>Extremotolerant tardigrade genome and improved radiotolerance of human cultured cells by tardigrade-unique protein.</title>
        <authorList>
            <person name="Hashimoto T."/>
            <person name="Horikawa D.D."/>
            <person name="Saito Y."/>
            <person name="Kuwahara H."/>
            <person name="Kozuka-Hata H."/>
            <person name="Shin-I T."/>
            <person name="Minakuchi Y."/>
            <person name="Ohishi K."/>
            <person name="Motoyama A."/>
            <person name="Aizu T."/>
            <person name="Enomoto A."/>
            <person name="Kondo K."/>
            <person name="Tanaka S."/>
            <person name="Hara Y."/>
            <person name="Koshikawa S."/>
            <person name="Sagara H."/>
            <person name="Miura T."/>
            <person name="Yokobori S."/>
            <person name="Miyagawa K."/>
            <person name="Suzuki Y."/>
            <person name="Kubo T."/>
            <person name="Oyama M."/>
            <person name="Kohara Y."/>
            <person name="Fujiyama A."/>
            <person name="Arakawa K."/>
            <person name="Katayama T."/>
            <person name="Toyoda A."/>
            <person name="Kunieda T."/>
        </authorList>
    </citation>
    <scope>NUCLEOTIDE SEQUENCE [LARGE SCALE GENOMIC DNA]</scope>
    <source>
        <strain evidence="7 8">YOKOZUNA-1</strain>
    </source>
</reference>